<reference evidence="1 2" key="2">
    <citation type="journal article" date="2022" name="Mol. Ecol. Resour.">
        <title>The genomes of chicory, endive, great burdock and yacon provide insights into Asteraceae paleo-polyploidization history and plant inulin production.</title>
        <authorList>
            <person name="Fan W."/>
            <person name="Wang S."/>
            <person name="Wang H."/>
            <person name="Wang A."/>
            <person name="Jiang F."/>
            <person name="Liu H."/>
            <person name="Zhao H."/>
            <person name="Xu D."/>
            <person name="Zhang Y."/>
        </authorList>
    </citation>
    <scope>NUCLEOTIDE SEQUENCE [LARGE SCALE GENOMIC DNA]</scope>
    <source>
        <strain evidence="2">cv. Yunnan</strain>
        <tissue evidence="1">Leaves</tissue>
    </source>
</reference>
<gene>
    <name evidence="1" type="ORF">L1987_34516</name>
</gene>
<name>A0ACB9HVJ5_9ASTR</name>
<evidence type="ECO:0000313" key="2">
    <source>
        <dbReference type="Proteomes" id="UP001056120"/>
    </source>
</evidence>
<keyword evidence="2" id="KW-1185">Reference proteome</keyword>
<sequence length="271" mass="30958">MSMLKDSAAIKIQKLFRGFVVRKSVRKIASIRNEVSEIERRIDAIEVVNLIRSDAKEKLRVNETLMSLLFKLDSIRGVDCGIRDLRKAVTRKAIALQEKVDSIDQQTLDSPAIDTSTSEQVTEVSNSLDEIVDNHVNLETVEDDEDDSVVKEVITDSDPVKAMETSPAVNLIELGGKDDTTMDLQKDKEGNCAKYDKENREILQNLVDDNEKMMRLMNQISERNEMQTRMINSLSRRVEQLEKALGTEKSRKKKKTQVSLRRRRDKDSFSI</sequence>
<organism evidence="1 2">
    <name type="scientific">Smallanthus sonchifolius</name>
    <dbReference type="NCBI Taxonomy" id="185202"/>
    <lineage>
        <taxon>Eukaryota</taxon>
        <taxon>Viridiplantae</taxon>
        <taxon>Streptophyta</taxon>
        <taxon>Embryophyta</taxon>
        <taxon>Tracheophyta</taxon>
        <taxon>Spermatophyta</taxon>
        <taxon>Magnoliopsida</taxon>
        <taxon>eudicotyledons</taxon>
        <taxon>Gunneridae</taxon>
        <taxon>Pentapetalae</taxon>
        <taxon>asterids</taxon>
        <taxon>campanulids</taxon>
        <taxon>Asterales</taxon>
        <taxon>Asteraceae</taxon>
        <taxon>Asteroideae</taxon>
        <taxon>Heliantheae alliance</taxon>
        <taxon>Millerieae</taxon>
        <taxon>Smallanthus</taxon>
    </lineage>
</organism>
<accession>A0ACB9HVJ5</accession>
<proteinExistence type="predicted"/>
<dbReference type="EMBL" id="CM042028">
    <property type="protein sequence ID" value="KAI3799226.1"/>
    <property type="molecule type" value="Genomic_DNA"/>
</dbReference>
<reference evidence="2" key="1">
    <citation type="journal article" date="2022" name="Mol. Ecol. Resour.">
        <title>The genomes of chicory, endive, great burdock and yacon provide insights into Asteraceae palaeo-polyploidization history and plant inulin production.</title>
        <authorList>
            <person name="Fan W."/>
            <person name="Wang S."/>
            <person name="Wang H."/>
            <person name="Wang A."/>
            <person name="Jiang F."/>
            <person name="Liu H."/>
            <person name="Zhao H."/>
            <person name="Xu D."/>
            <person name="Zhang Y."/>
        </authorList>
    </citation>
    <scope>NUCLEOTIDE SEQUENCE [LARGE SCALE GENOMIC DNA]</scope>
    <source>
        <strain evidence="2">cv. Yunnan</strain>
    </source>
</reference>
<evidence type="ECO:0000313" key="1">
    <source>
        <dbReference type="EMBL" id="KAI3799226.1"/>
    </source>
</evidence>
<protein>
    <submittedName>
        <fullName evidence="1">Uncharacterized protein</fullName>
    </submittedName>
</protein>
<comment type="caution">
    <text evidence="1">The sequence shown here is derived from an EMBL/GenBank/DDBJ whole genome shotgun (WGS) entry which is preliminary data.</text>
</comment>
<dbReference type="Proteomes" id="UP001056120">
    <property type="component" value="Linkage Group LG11"/>
</dbReference>